<evidence type="ECO:0000256" key="1">
    <source>
        <dbReference type="ARBA" id="ARBA00022801"/>
    </source>
</evidence>
<dbReference type="CDD" id="cd05830">
    <property type="entry name" value="Sortase_E"/>
    <property type="match status" value="1"/>
</dbReference>
<dbReference type="EMBL" id="VJWX01000465">
    <property type="protein sequence ID" value="TVT27879.1"/>
    <property type="molecule type" value="Genomic_DNA"/>
</dbReference>
<feature type="transmembrane region" description="Helical" evidence="4">
    <location>
        <begin position="149"/>
        <end position="173"/>
    </location>
</feature>
<keyword evidence="6" id="KW-1185">Reference proteome</keyword>
<dbReference type="Proteomes" id="UP000320011">
    <property type="component" value="Unassembled WGS sequence"/>
</dbReference>
<keyword evidence="1" id="KW-0378">Hydrolase</keyword>
<dbReference type="OrthoDB" id="5242879at2"/>
<dbReference type="InterPro" id="IPR023365">
    <property type="entry name" value="Sortase_dom-sf"/>
</dbReference>
<sequence length="363" mass="37936">MGGVSAAVAGFAGAGWLAGLPPAARRRGTGDRLAARRAFPQHHGATGVGAAFRRAQRHRQAFGVRGLQHLPAAAHAGRGGGGDRHDRPPRPVPPRPEAAEHRAALALATKAPARGGGRAARAAHWGNQGTGSRVSTGHNGLRLGWKPRLYGAAGSTFVTLGFVVLLFVAYQLFVVPARTDGAQHSLEQELTRQWEGDPSGLPAPVVGTAPDAGAPPNGKPLVRLFIPRLGLHWVVVEGVTLADLRRGPGHYPGTAYPGQDGNFAVAGHRAPRVFWDLDQVSPGDAVFVQSGTTVYTYTVTGTEIVSPREVGVIAPVPDHPGAEATRPVLTLTTCNPKWASYQRLIVHAELSGVRTVPAGSLIG</sequence>
<evidence type="ECO:0000256" key="4">
    <source>
        <dbReference type="SAM" id="Phobius"/>
    </source>
</evidence>
<evidence type="ECO:0000256" key="2">
    <source>
        <dbReference type="PIRSR" id="PIRSR605754-1"/>
    </source>
</evidence>
<dbReference type="InterPro" id="IPR042003">
    <property type="entry name" value="Sortase_E"/>
</dbReference>
<evidence type="ECO:0000256" key="3">
    <source>
        <dbReference type="SAM" id="MobiDB-lite"/>
    </source>
</evidence>
<keyword evidence="4" id="KW-0472">Membrane</keyword>
<keyword evidence="4" id="KW-0812">Transmembrane</keyword>
<keyword evidence="4" id="KW-1133">Transmembrane helix</keyword>
<evidence type="ECO:0000313" key="5">
    <source>
        <dbReference type="EMBL" id="TVT27879.1"/>
    </source>
</evidence>
<organism evidence="5 6">
    <name type="scientific">Amycolatopsis rhizosphaerae</name>
    <dbReference type="NCBI Taxonomy" id="2053003"/>
    <lineage>
        <taxon>Bacteria</taxon>
        <taxon>Bacillati</taxon>
        <taxon>Actinomycetota</taxon>
        <taxon>Actinomycetes</taxon>
        <taxon>Pseudonocardiales</taxon>
        <taxon>Pseudonocardiaceae</taxon>
        <taxon>Amycolatopsis</taxon>
    </lineage>
</organism>
<protein>
    <submittedName>
        <fullName evidence="5">Class E sortase</fullName>
    </submittedName>
</protein>
<dbReference type="SUPFAM" id="SSF63817">
    <property type="entry name" value="Sortase"/>
    <property type="match status" value="1"/>
</dbReference>
<feature type="region of interest" description="Disordered" evidence="3">
    <location>
        <begin position="64"/>
        <end position="101"/>
    </location>
</feature>
<dbReference type="NCBIfam" id="NF033747">
    <property type="entry name" value="class_E_sortase"/>
    <property type="match status" value="1"/>
</dbReference>
<feature type="transmembrane region" description="Helical" evidence="4">
    <location>
        <begin position="6"/>
        <end position="24"/>
    </location>
</feature>
<dbReference type="Pfam" id="PF04203">
    <property type="entry name" value="Sortase"/>
    <property type="match status" value="1"/>
</dbReference>
<accession>A0A558AUE5</accession>
<feature type="active site" description="Proton donor/acceptor" evidence="2">
    <location>
        <position position="268"/>
    </location>
</feature>
<dbReference type="Gene3D" id="2.40.260.10">
    <property type="entry name" value="Sortase"/>
    <property type="match status" value="1"/>
</dbReference>
<proteinExistence type="predicted"/>
<feature type="active site" description="Acyl-thioester intermediate" evidence="2">
    <location>
        <position position="334"/>
    </location>
</feature>
<reference evidence="5 6" key="2">
    <citation type="submission" date="2019-08" db="EMBL/GenBank/DDBJ databases">
        <title>Amycolatopsis acidicola sp. nov., isolated from peat swamp forest soil.</title>
        <authorList>
            <person name="Srisuk N."/>
        </authorList>
    </citation>
    <scope>NUCLEOTIDE SEQUENCE [LARGE SCALE GENOMIC DNA]</scope>
    <source>
        <strain evidence="5 6">TBRC 6029</strain>
    </source>
</reference>
<dbReference type="AlphaFoldDB" id="A0A558AUE5"/>
<dbReference type="NCBIfam" id="TIGR01076">
    <property type="entry name" value="sortase_fam"/>
    <property type="match status" value="1"/>
</dbReference>
<comment type="caution">
    <text evidence="5">The sequence shown here is derived from an EMBL/GenBank/DDBJ whole genome shotgun (WGS) entry which is preliminary data.</text>
</comment>
<dbReference type="InterPro" id="IPR005754">
    <property type="entry name" value="Sortase"/>
</dbReference>
<dbReference type="InterPro" id="IPR053465">
    <property type="entry name" value="Sortase_Class_E"/>
</dbReference>
<evidence type="ECO:0000313" key="6">
    <source>
        <dbReference type="Proteomes" id="UP000320011"/>
    </source>
</evidence>
<reference evidence="5 6" key="1">
    <citation type="submission" date="2019-07" db="EMBL/GenBank/DDBJ databases">
        <authorList>
            <person name="Duangmal K."/>
            <person name="Teo W.F.A."/>
        </authorList>
    </citation>
    <scope>NUCLEOTIDE SEQUENCE [LARGE SCALE GENOMIC DNA]</scope>
    <source>
        <strain evidence="5 6">TBRC 6029</strain>
    </source>
</reference>
<dbReference type="GO" id="GO:0016787">
    <property type="term" value="F:hydrolase activity"/>
    <property type="evidence" value="ECO:0007669"/>
    <property type="project" value="UniProtKB-KW"/>
</dbReference>
<name>A0A558AUE5_9PSEU</name>
<gene>
    <name evidence="5" type="ORF">FNH05_30705</name>
</gene>